<keyword evidence="3" id="KW-0677">Repeat</keyword>
<dbReference type="GO" id="GO:0050727">
    <property type="term" value="P:regulation of inflammatory response"/>
    <property type="evidence" value="ECO:0007669"/>
    <property type="project" value="TreeGrafter"/>
</dbReference>
<evidence type="ECO:0000256" key="2">
    <source>
        <dbReference type="ARBA" id="ARBA00022614"/>
    </source>
</evidence>
<name>A0A8C6G4Q5_MUSSI</name>
<dbReference type="AlphaFoldDB" id="A0A8C6G4Q5"/>
<reference evidence="10" key="1">
    <citation type="submission" date="2025-08" db="UniProtKB">
        <authorList>
            <consortium name="Ensembl"/>
        </authorList>
    </citation>
    <scope>IDENTIFICATION</scope>
</reference>
<feature type="domain" description="NACHT" evidence="9">
    <location>
        <begin position="148"/>
        <end position="280"/>
    </location>
</feature>
<feature type="domain" description="Pyrin" evidence="8">
    <location>
        <begin position="1"/>
        <end position="93"/>
    </location>
</feature>
<dbReference type="Pfam" id="PF05729">
    <property type="entry name" value="NACHT"/>
    <property type="match status" value="1"/>
</dbReference>
<dbReference type="FunFam" id="1.10.533.10:FF:000056">
    <property type="entry name" value="NACHT, LRR and PYD domains-containing protein 14"/>
    <property type="match status" value="1"/>
</dbReference>
<evidence type="ECO:0000313" key="10">
    <source>
        <dbReference type="Ensembl" id="ENSMSIP00000000058.1"/>
    </source>
</evidence>
<dbReference type="GeneTree" id="ENSGT00940000162284"/>
<dbReference type="Pfam" id="PF17779">
    <property type="entry name" value="WHD_NOD2"/>
    <property type="match status" value="1"/>
</dbReference>
<keyword evidence="2" id="KW-0433">Leucine-rich repeat</keyword>
<dbReference type="GO" id="GO:0006954">
    <property type="term" value="P:inflammatory response"/>
    <property type="evidence" value="ECO:0007669"/>
    <property type="project" value="UniProtKB-KW"/>
</dbReference>
<dbReference type="InterPro" id="IPR027417">
    <property type="entry name" value="P-loop_NTPase"/>
</dbReference>
<protein>
    <submittedName>
        <fullName evidence="10">NLR family, pyrin domain containing 4C</fullName>
    </submittedName>
</protein>
<evidence type="ECO:0000313" key="11">
    <source>
        <dbReference type="Proteomes" id="UP000694415"/>
    </source>
</evidence>
<keyword evidence="11" id="KW-1185">Reference proteome</keyword>
<dbReference type="PROSITE" id="PS51450">
    <property type="entry name" value="LRR"/>
    <property type="match status" value="1"/>
</dbReference>
<dbReference type="SMART" id="SM01289">
    <property type="entry name" value="PYRIN"/>
    <property type="match status" value="1"/>
</dbReference>
<dbReference type="PANTHER" id="PTHR45690">
    <property type="entry name" value="NACHT, LRR AND PYD DOMAINS-CONTAINING PROTEIN 12"/>
    <property type="match status" value="1"/>
</dbReference>
<dbReference type="CDD" id="cd08320">
    <property type="entry name" value="Pyrin_NALPs"/>
    <property type="match status" value="1"/>
</dbReference>
<evidence type="ECO:0000256" key="4">
    <source>
        <dbReference type="ARBA" id="ARBA00022741"/>
    </source>
</evidence>
<dbReference type="Pfam" id="PF02758">
    <property type="entry name" value="PYRIN"/>
    <property type="match status" value="1"/>
</dbReference>
<dbReference type="InterPro" id="IPR032675">
    <property type="entry name" value="LRR_dom_sf"/>
</dbReference>
<dbReference type="Proteomes" id="UP000694415">
    <property type="component" value="Unplaced"/>
</dbReference>
<dbReference type="InterPro" id="IPR041267">
    <property type="entry name" value="NLRP_HD2"/>
</dbReference>
<dbReference type="SUPFAM" id="SSF52540">
    <property type="entry name" value="P-loop containing nucleoside triphosphate hydrolases"/>
    <property type="match status" value="1"/>
</dbReference>
<accession>A0A8C6G4Q5</accession>
<evidence type="ECO:0000256" key="3">
    <source>
        <dbReference type="ARBA" id="ARBA00022737"/>
    </source>
</evidence>
<dbReference type="SUPFAM" id="SSF52047">
    <property type="entry name" value="RNI-like"/>
    <property type="match status" value="1"/>
</dbReference>
<reference evidence="10" key="2">
    <citation type="submission" date="2025-09" db="UniProtKB">
        <authorList>
            <consortium name="Ensembl"/>
        </authorList>
    </citation>
    <scope>IDENTIFICATION</scope>
</reference>
<dbReference type="Gene3D" id="3.80.10.10">
    <property type="entry name" value="Ribonuclease Inhibitor"/>
    <property type="match status" value="3"/>
</dbReference>
<dbReference type="Gene3D" id="3.40.50.300">
    <property type="entry name" value="P-loop containing nucleotide triphosphate hydrolases"/>
    <property type="match status" value="1"/>
</dbReference>
<dbReference type="SUPFAM" id="SSF47986">
    <property type="entry name" value="DEATH domain"/>
    <property type="match status" value="1"/>
</dbReference>
<keyword evidence="5" id="KW-0067">ATP-binding</keyword>
<comment type="function">
    <text evidence="7">May be involved in inflammation and recognition of cytosolic pathogen-associated molecular patterns (PAMPs) not intercepted by membrane-bound receptors.</text>
</comment>
<dbReference type="InterPro" id="IPR004020">
    <property type="entry name" value="DAPIN"/>
</dbReference>
<evidence type="ECO:0000256" key="6">
    <source>
        <dbReference type="ARBA" id="ARBA00023198"/>
    </source>
</evidence>
<dbReference type="PROSITE" id="PS50824">
    <property type="entry name" value="DAPIN"/>
    <property type="match status" value="1"/>
</dbReference>
<dbReference type="Gene3D" id="1.10.533.10">
    <property type="entry name" value="Death Domain, Fas"/>
    <property type="match status" value="1"/>
</dbReference>
<dbReference type="InterPro" id="IPR001611">
    <property type="entry name" value="Leu-rich_rpt"/>
</dbReference>
<dbReference type="GO" id="GO:0005524">
    <property type="term" value="F:ATP binding"/>
    <property type="evidence" value="ECO:0007669"/>
    <property type="project" value="UniProtKB-KW"/>
</dbReference>
<evidence type="ECO:0000256" key="5">
    <source>
        <dbReference type="ARBA" id="ARBA00022840"/>
    </source>
</evidence>
<sequence>MASFFSDFGLMWYLEELNKKEFMKFKEFLKQEILQLRLKQISWTEVKKATREDLANLLLKHYEEKQAWNMTFKIFQKMNRQDLMERAGREIAGHSKLYQAHLKKKLTHDYARKFNIKVQDFSKQKFTQDDYDRFENFLISKVTAKKPHMVFLQGAAGIGKSLMLTKLMLAWSEGMVFQNKFSYIFYFCCQDVKKMKRASLAELISKEWPKTSAPIEEILSQPEKLLFVIDNLEVMECDMSERESELCDTCTEKQPVHILLSSLLRRKMLPKSSFLISATPETFEKMEGRVECTNVKIVTGFNESNIKMYFRSLFQDKTKTQEIFSLVKENQQLFTVCQVPVLCWMVATCLKKEIEKGRDLVSVCRRTTSLYTTHIFNLFIPQSAQYPSKESQAQLQSLCSLAAEGMWTDTFVFGEEALRRNGIMDSDIPTLLDVRILEKSKESEKSYIFLHPSIQEVCAAIFYLLKSHMDHPSQDVKSIEALIFTFLKKVKVQWIFWGCFIFGLLHKSEQKKLEAFFGHQLSQEIKCQLYQCLETISGNEELQEQIDGMKLFYCLFEMDDEAFLVQAMNCMEQINFVAKDYSDVIVAAHCLQHCSTLKKLSFSTQNILSEGQEHNYTEKLLMCWHHMCSVLISSKDIYILQVKNTNLNETASLVLYSHLMYPSCTLKALVVNNVTFLCDNRLFFELIQNQCLQHLDLNLTFLSHSDVKLLCDVLSQAECNIEKLMVAACNLSPDDCKVFASILISSKMLKHLNLSSNNLDKGISSLSKALCHPDCVLKNLVLVNCSLSEQCWDYLSEVLRRNKTLNHLDISSNDLKDKGLKVLCGALSLPDSVLKSLSVRYCLITTSGCQDLAEVLRNNQNLRNLQVSNNKIEDAGVKLLCDAIKHPNCHLENIGLEACALTGACCEDLASAFTHCKTLWGINLQENALDHSGLVVLFEALKQQQCTLHVLGLRITDFDKETQELLMAEEEKNPHLSILSSV</sequence>
<dbReference type="InterPro" id="IPR041075">
    <property type="entry name" value="NOD1/2_WH"/>
</dbReference>
<comment type="similarity">
    <text evidence="1">Belongs to the NLRP family.</text>
</comment>
<proteinExistence type="inferred from homology"/>
<evidence type="ECO:0000259" key="9">
    <source>
        <dbReference type="PROSITE" id="PS50837"/>
    </source>
</evidence>
<dbReference type="Pfam" id="PF17776">
    <property type="entry name" value="NLRC4_HD2"/>
    <property type="match status" value="1"/>
</dbReference>
<dbReference type="InterPro" id="IPR050637">
    <property type="entry name" value="NLRP_innate_immun_reg"/>
</dbReference>
<evidence type="ECO:0000256" key="1">
    <source>
        <dbReference type="ARBA" id="ARBA00008665"/>
    </source>
</evidence>
<dbReference type="GO" id="GO:0005737">
    <property type="term" value="C:cytoplasm"/>
    <property type="evidence" value="ECO:0007669"/>
    <property type="project" value="TreeGrafter"/>
</dbReference>
<dbReference type="PANTHER" id="PTHR45690:SF6">
    <property type="entry name" value="NACHT, LRR AND PYD DOMAINS-CONTAINING PROTEIN 4"/>
    <property type="match status" value="1"/>
</dbReference>
<dbReference type="InterPro" id="IPR007111">
    <property type="entry name" value="NACHT_NTPase"/>
</dbReference>
<organism evidence="10 11">
    <name type="scientific">Mus spicilegus</name>
    <name type="common">Mound-building mouse</name>
    <dbReference type="NCBI Taxonomy" id="10103"/>
    <lineage>
        <taxon>Eukaryota</taxon>
        <taxon>Metazoa</taxon>
        <taxon>Chordata</taxon>
        <taxon>Craniata</taxon>
        <taxon>Vertebrata</taxon>
        <taxon>Euteleostomi</taxon>
        <taxon>Mammalia</taxon>
        <taxon>Eutheria</taxon>
        <taxon>Euarchontoglires</taxon>
        <taxon>Glires</taxon>
        <taxon>Rodentia</taxon>
        <taxon>Myomorpha</taxon>
        <taxon>Muroidea</taxon>
        <taxon>Muridae</taxon>
        <taxon>Murinae</taxon>
        <taxon>Mus</taxon>
        <taxon>Mus</taxon>
    </lineage>
</organism>
<keyword evidence="6" id="KW-0395">Inflammatory response</keyword>
<evidence type="ECO:0000259" key="8">
    <source>
        <dbReference type="PROSITE" id="PS50824"/>
    </source>
</evidence>
<dbReference type="InterPro" id="IPR011029">
    <property type="entry name" value="DEATH-like_dom_sf"/>
</dbReference>
<evidence type="ECO:0000256" key="7">
    <source>
        <dbReference type="ARBA" id="ARBA00059788"/>
    </source>
</evidence>
<dbReference type="SMART" id="SM00368">
    <property type="entry name" value="LRR_RI"/>
    <property type="match status" value="9"/>
</dbReference>
<dbReference type="FunFam" id="3.40.50.300:FF:000442">
    <property type="entry name" value="NACHT, LRR and PYD domains-containing protein 3"/>
    <property type="match status" value="1"/>
</dbReference>
<keyword evidence="4" id="KW-0547">Nucleotide-binding</keyword>
<dbReference type="PROSITE" id="PS50837">
    <property type="entry name" value="NACHT"/>
    <property type="match status" value="1"/>
</dbReference>
<dbReference type="Ensembl" id="ENSMSIT00000000074.1">
    <property type="protein sequence ID" value="ENSMSIP00000000058.1"/>
    <property type="gene ID" value="ENSMSIG00000000056.1"/>
</dbReference>
<dbReference type="Pfam" id="PF13516">
    <property type="entry name" value="LRR_6"/>
    <property type="match status" value="3"/>
</dbReference>